<reference evidence="1" key="2">
    <citation type="submission" date="2015-06" db="UniProtKB">
        <authorList>
            <consortium name="EnsemblProtists"/>
        </authorList>
    </citation>
    <scope>IDENTIFICATION</scope>
    <source>
        <strain evidence="1">Emoy2</strain>
    </source>
</reference>
<evidence type="ECO:0000313" key="2">
    <source>
        <dbReference type="Proteomes" id="UP000011713"/>
    </source>
</evidence>
<keyword evidence="2" id="KW-1185">Reference proteome</keyword>
<evidence type="ECO:0000313" key="1">
    <source>
        <dbReference type="EnsemblProtists" id="HpaP805963"/>
    </source>
</evidence>
<dbReference type="EMBL" id="JH598269">
    <property type="status" value="NOT_ANNOTATED_CDS"/>
    <property type="molecule type" value="Genomic_DNA"/>
</dbReference>
<proteinExistence type="predicted"/>
<protein>
    <submittedName>
        <fullName evidence="1">Uncharacterized protein</fullName>
    </submittedName>
</protein>
<dbReference type="AlphaFoldDB" id="M4BHT7"/>
<reference evidence="2" key="1">
    <citation type="journal article" date="2010" name="Science">
        <title>Signatures of adaptation to obligate biotrophy in the Hyaloperonospora arabidopsidis genome.</title>
        <authorList>
            <person name="Baxter L."/>
            <person name="Tripathy S."/>
            <person name="Ishaque N."/>
            <person name="Boot N."/>
            <person name="Cabral A."/>
            <person name="Kemen E."/>
            <person name="Thines M."/>
            <person name="Ah-Fong A."/>
            <person name="Anderson R."/>
            <person name="Badejoko W."/>
            <person name="Bittner-Eddy P."/>
            <person name="Boore J.L."/>
            <person name="Chibucos M.C."/>
            <person name="Coates M."/>
            <person name="Dehal P."/>
            <person name="Delehaunty K."/>
            <person name="Dong S."/>
            <person name="Downton P."/>
            <person name="Dumas B."/>
            <person name="Fabro G."/>
            <person name="Fronick C."/>
            <person name="Fuerstenberg S.I."/>
            <person name="Fulton L."/>
            <person name="Gaulin E."/>
            <person name="Govers F."/>
            <person name="Hughes L."/>
            <person name="Humphray S."/>
            <person name="Jiang R.H."/>
            <person name="Judelson H."/>
            <person name="Kamoun S."/>
            <person name="Kyung K."/>
            <person name="Meijer H."/>
            <person name="Minx P."/>
            <person name="Morris P."/>
            <person name="Nelson J."/>
            <person name="Phuntumart V."/>
            <person name="Qutob D."/>
            <person name="Rehmany A."/>
            <person name="Rougon-Cardoso A."/>
            <person name="Ryden P."/>
            <person name="Torto-Alalibo T."/>
            <person name="Studholme D."/>
            <person name="Wang Y."/>
            <person name="Win J."/>
            <person name="Wood J."/>
            <person name="Clifton S.W."/>
            <person name="Rogers J."/>
            <person name="Van den Ackerveken G."/>
            <person name="Jones J.D."/>
            <person name="McDowell J.M."/>
            <person name="Beynon J."/>
            <person name="Tyler B.M."/>
        </authorList>
    </citation>
    <scope>NUCLEOTIDE SEQUENCE [LARGE SCALE GENOMIC DNA]</scope>
    <source>
        <strain evidence="2">Emoy2</strain>
    </source>
</reference>
<dbReference type="EnsemblProtists" id="HpaT805963">
    <property type="protein sequence ID" value="HpaP805963"/>
    <property type="gene ID" value="HpaG805963"/>
</dbReference>
<organism evidence="1 2">
    <name type="scientific">Hyaloperonospora arabidopsidis (strain Emoy2)</name>
    <name type="common">Downy mildew agent</name>
    <name type="synonym">Peronospora arabidopsidis</name>
    <dbReference type="NCBI Taxonomy" id="559515"/>
    <lineage>
        <taxon>Eukaryota</taxon>
        <taxon>Sar</taxon>
        <taxon>Stramenopiles</taxon>
        <taxon>Oomycota</taxon>
        <taxon>Peronosporomycetes</taxon>
        <taxon>Peronosporales</taxon>
        <taxon>Peronosporaceae</taxon>
        <taxon>Hyaloperonospora</taxon>
    </lineage>
</organism>
<sequence length="79" mass="9171">MESPRPPGWASLIPHYLTCRQSRCGSAQTKLRTKQLLASASRPHRCFSFLHSLISVQRELLYSWFLLIHKQASYVKDKL</sequence>
<dbReference type="HOGENOM" id="CLU_2611155_0_0_1"/>
<dbReference type="InParanoid" id="M4BHT7"/>
<accession>M4BHT7</accession>
<name>M4BHT7_HYAAE</name>
<dbReference type="Proteomes" id="UP000011713">
    <property type="component" value="Unassembled WGS sequence"/>
</dbReference>
<dbReference type="VEuPathDB" id="FungiDB:HpaG805963"/>